<sequence>MAMRSPFVQLARRIDESQLLKLRHQSVCTTNRTSHESAIIAEDLAEKTSEVKLVASPANSLAKLLENEFEILISPEECCLTLHFIRFK</sequence>
<dbReference type="EMBL" id="CAJHJT010000056">
    <property type="protein sequence ID" value="CAD7013968.1"/>
    <property type="molecule type" value="Genomic_DNA"/>
</dbReference>
<evidence type="ECO:0000313" key="1">
    <source>
        <dbReference type="EMBL" id="CAD7013968.1"/>
    </source>
</evidence>
<name>A0A811VCD8_CERCA</name>
<reference evidence="1" key="1">
    <citation type="submission" date="2020-11" db="EMBL/GenBank/DDBJ databases">
        <authorList>
            <person name="Whitehead M."/>
        </authorList>
    </citation>
    <scope>NUCLEOTIDE SEQUENCE</scope>
    <source>
        <strain evidence="1">EGII</strain>
    </source>
</reference>
<evidence type="ECO:0000313" key="2">
    <source>
        <dbReference type="Proteomes" id="UP000606786"/>
    </source>
</evidence>
<keyword evidence="2" id="KW-1185">Reference proteome</keyword>
<dbReference type="AlphaFoldDB" id="A0A811VCD8"/>
<gene>
    <name evidence="1" type="ORF">CCAP1982_LOCUS21977</name>
</gene>
<proteinExistence type="predicted"/>
<dbReference type="Proteomes" id="UP000606786">
    <property type="component" value="Unassembled WGS sequence"/>
</dbReference>
<organism evidence="1 2">
    <name type="scientific">Ceratitis capitata</name>
    <name type="common">Mediterranean fruit fly</name>
    <name type="synonym">Tephritis capitata</name>
    <dbReference type="NCBI Taxonomy" id="7213"/>
    <lineage>
        <taxon>Eukaryota</taxon>
        <taxon>Metazoa</taxon>
        <taxon>Ecdysozoa</taxon>
        <taxon>Arthropoda</taxon>
        <taxon>Hexapoda</taxon>
        <taxon>Insecta</taxon>
        <taxon>Pterygota</taxon>
        <taxon>Neoptera</taxon>
        <taxon>Endopterygota</taxon>
        <taxon>Diptera</taxon>
        <taxon>Brachycera</taxon>
        <taxon>Muscomorpha</taxon>
        <taxon>Tephritoidea</taxon>
        <taxon>Tephritidae</taxon>
        <taxon>Ceratitis</taxon>
        <taxon>Ceratitis</taxon>
    </lineage>
</organism>
<protein>
    <submittedName>
        <fullName evidence="1">(Mediterranean fruit fly) hypothetical protein</fullName>
    </submittedName>
</protein>
<comment type="caution">
    <text evidence="1">The sequence shown here is derived from an EMBL/GenBank/DDBJ whole genome shotgun (WGS) entry which is preliminary data.</text>
</comment>
<accession>A0A811VCD8</accession>